<comment type="caution">
    <text evidence="1">The sequence shown here is derived from an EMBL/GenBank/DDBJ whole genome shotgun (WGS) entry which is preliminary data.</text>
</comment>
<gene>
    <name evidence="1" type="ORF">HBF32_02560</name>
</gene>
<reference evidence="1 2" key="1">
    <citation type="journal article" date="2006" name="Int. J. Syst. Evol. Microbiol.">
        <title>Dyella yeojuensis sp. nov., isolated from greenhouse soil in Korea.</title>
        <authorList>
            <person name="Kim B.Y."/>
            <person name="Weon H.Y."/>
            <person name="Lee K.H."/>
            <person name="Seok S.J."/>
            <person name="Kwon S.W."/>
            <person name="Go S.J."/>
            <person name="Stackebrandt E."/>
        </authorList>
    </citation>
    <scope>NUCLEOTIDE SEQUENCE [LARGE SCALE GENOMIC DNA]</scope>
    <source>
        <strain evidence="1 2">DSM 17673</strain>
    </source>
</reference>
<dbReference type="Proteomes" id="UP000518878">
    <property type="component" value="Unassembled WGS sequence"/>
</dbReference>
<dbReference type="EMBL" id="JAAQTL010000001">
    <property type="protein sequence ID" value="NID14344.1"/>
    <property type="molecule type" value="Genomic_DNA"/>
</dbReference>
<dbReference type="AlphaFoldDB" id="A0A7X5TP52"/>
<proteinExistence type="predicted"/>
<sequence>MGNETQSVDVLCTAARRGTFTILVDGPEYFTARLANGWVRVGCVGSYCFDFPADHPTNAEVLAVTNEAEAEYLFDICVGELFAHVGGAK</sequence>
<accession>A0A7X5TP52</accession>
<organism evidence="1 2">
    <name type="scientific">Luteibacter yeojuensis</name>
    <dbReference type="NCBI Taxonomy" id="345309"/>
    <lineage>
        <taxon>Bacteria</taxon>
        <taxon>Pseudomonadati</taxon>
        <taxon>Pseudomonadota</taxon>
        <taxon>Gammaproteobacteria</taxon>
        <taxon>Lysobacterales</taxon>
        <taxon>Rhodanobacteraceae</taxon>
        <taxon>Luteibacter</taxon>
    </lineage>
</organism>
<dbReference type="RefSeq" id="WP_166698062.1">
    <property type="nucleotide sequence ID" value="NZ_JAAQTL010000001.1"/>
</dbReference>
<protein>
    <submittedName>
        <fullName evidence="1">Uncharacterized protein</fullName>
    </submittedName>
</protein>
<evidence type="ECO:0000313" key="2">
    <source>
        <dbReference type="Proteomes" id="UP000518878"/>
    </source>
</evidence>
<keyword evidence="2" id="KW-1185">Reference proteome</keyword>
<name>A0A7X5TP52_9GAMM</name>
<evidence type="ECO:0000313" key="1">
    <source>
        <dbReference type="EMBL" id="NID14344.1"/>
    </source>
</evidence>